<dbReference type="EMBL" id="BSYO01000009">
    <property type="protein sequence ID" value="GMH09582.1"/>
    <property type="molecule type" value="Genomic_DNA"/>
</dbReference>
<evidence type="ECO:0000313" key="2">
    <source>
        <dbReference type="EMBL" id="GMH09582.1"/>
    </source>
</evidence>
<name>A0AAD3XLY9_NEPGR</name>
<accession>A0AAD3XLY9</accession>
<evidence type="ECO:0000313" key="3">
    <source>
        <dbReference type="Proteomes" id="UP001279734"/>
    </source>
</evidence>
<comment type="caution">
    <text evidence="2">The sequence shown here is derived from an EMBL/GenBank/DDBJ whole genome shotgun (WGS) entry which is preliminary data.</text>
</comment>
<proteinExistence type="predicted"/>
<protein>
    <submittedName>
        <fullName evidence="2">Uncharacterized protein</fullName>
    </submittedName>
</protein>
<feature type="compositionally biased region" description="Polar residues" evidence="1">
    <location>
        <begin position="47"/>
        <end position="69"/>
    </location>
</feature>
<dbReference type="AlphaFoldDB" id="A0AAD3XLY9"/>
<reference evidence="2" key="1">
    <citation type="submission" date="2023-05" db="EMBL/GenBank/DDBJ databases">
        <title>Nepenthes gracilis genome sequencing.</title>
        <authorList>
            <person name="Fukushima K."/>
        </authorList>
    </citation>
    <scope>NUCLEOTIDE SEQUENCE</scope>
    <source>
        <strain evidence="2">SING2019-196</strain>
    </source>
</reference>
<sequence>MGTSSGIWNTKIRRYFGKGNLSPGSMQRLKRPTRLSVLKGPRERGSTTEAITPAGSSTGPEHQSEGITG</sequence>
<gene>
    <name evidence="2" type="ORF">Nepgr_011423</name>
</gene>
<evidence type="ECO:0000256" key="1">
    <source>
        <dbReference type="SAM" id="MobiDB-lite"/>
    </source>
</evidence>
<dbReference type="Proteomes" id="UP001279734">
    <property type="component" value="Unassembled WGS sequence"/>
</dbReference>
<organism evidence="2 3">
    <name type="scientific">Nepenthes gracilis</name>
    <name type="common">Slender pitcher plant</name>
    <dbReference type="NCBI Taxonomy" id="150966"/>
    <lineage>
        <taxon>Eukaryota</taxon>
        <taxon>Viridiplantae</taxon>
        <taxon>Streptophyta</taxon>
        <taxon>Embryophyta</taxon>
        <taxon>Tracheophyta</taxon>
        <taxon>Spermatophyta</taxon>
        <taxon>Magnoliopsida</taxon>
        <taxon>eudicotyledons</taxon>
        <taxon>Gunneridae</taxon>
        <taxon>Pentapetalae</taxon>
        <taxon>Caryophyllales</taxon>
        <taxon>Nepenthaceae</taxon>
        <taxon>Nepenthes</taxon>
    </lineage>
</organism>
<feature type="region of interest" description="Disordered" evidence="1">
    <location>
        <begin position="39"/>
        <end position="69"/>
    </location>
</feature>
<keyword evidence="3" id="KW-1185">Reference proteome</keyword>